<dbReference type="EMBL" id="ML213513">
    <property type="protein sequence ID" value="TFK50336.1"/>
    <property type="molecule type" value="Genomic_DNA"/>
</dbReference>
<evidence type="ECO:0000313" key="3">
    <source>
        <dbReference type="Proteomes" id="UP000305948"/>
    </source>
</evidence>
<name>A0A5C3N1P6_9AGAM</name>
<feature type="compositionally biased region" description="Basic and acidic residues" evidence="1">
    <location>
        <begin position="217"/>
        <end position="228"/>
    </location>
</feature>
<accession>A0A5C3N1P6</accession>
<gene>
    <name evidence="2" type="ORF">OE88DRAFT_240977</name>
</gene>
<feature type="compositionally biased region" description="Low complexity" evidence="1">
    <location>
        <begin position="250"/>
        <end position="269"/>
    </location>
</feature>
<keyword evidence="3" id="KW-1185">Reference proteome</keyword>
<dbReference type="Proteomes" id="UP000305948">
    <property type="component" value="Unassembled WGS sequence"/>
</dbReference>
<feature type="region of interest" description="Disordered" evidence="1">
    <location>
        <begin position="105"/>
        <end position="165"/>
    </location>
</feature>
<feature type="compositionally biased region" description="Polar residues" evidence="1">
    <location>
        <begin position="326"/>
        <end position="335"/>
    </location>
</feature>
<proteinExistence type="predicted"/>
<protein>
    <submittedName>
        <fullName evidence="2">Uncharacterized protein</fullName>
    </submittedName>
</protein>
<reference evidence="2 3" key="1">
    <citation type="journal article" date="2019" name="Nat. Ecol. Evol.">
        <title>Megaphylogeny resolves global patterns of mushroom evolution.</title>
        <authorList>
            <person name="Varga T."/>
            <person name="Krizsan K."/>
            <person name="Foldi C."/>
            <person name="Dima B."/>
            <person name="Sanchez-Garcia M."/>
            <person name="Sanchez-Ramirez S."/>
            <person name="Szollosi G.J."/>
            <person name="Szarkandi J.G."/>
            <person name="Papp V."/>
            <person name="Albert L."/>
            <person name="Andreopoulos W."/>
            <person name="Angelini C."/>
            <person name="Antonin V."/>
            <person name="Barry K.W."/>
            <person name="Bougher N.L."/>
            <person name="Buchanan P."/>
            <person name="Buyck B."/>
            <person name="Bense V."/>
            <person name="Catcheside P."/>
            <person name="Chovatia M."/>
            <person name="Cooper J."/>
            <person name="Damon W."/>
            <person name="Desjardin D."/>
            <person name="Finy P."/>
            <person name="Geml J."/>
            <person name="Haridas S."/>
            <person name="Hughes K."/>
            <person name="Justo A."/>
            <person name="Karasinski D."/>
            <person name="Kautmanova I."/>
            <person name="Kiss B."/>
            <person name="Kocsube S."/>
            <person name="Kotiranta H."/>
            <person name="LaButti K.M."/>
            <person name="Lechner B.E."/>
            <person name="Liimatainen K."/>
            <person name="Lipzen A."/>
            <person name="Lukacs Z."/>
            <person name="Mihaltcheva S."/>
            <person name="Morgado L.N."/>
            <person name="Niskanen T."/>
            <person name="Noordeloos M.E."/>
            <person name="Ohm R.A."/>
            <person name="Ortiz-Santana B."/>
            <person name="Ovrebo C."/>
            <person name="Racz N."/>
            <person name="Riley R."/>
            <person name="Savchenko A."/>
            <person name="Shiryaev A."/>
            <person name="Soop K."/>
            <person name="Spirin V."/>
            <person name="Szebenyi C."/>
            <person name="Tomsovsky M."/>
            <person name="Tulloss R.E."/>
            <person name="Uehling J."/>
            <person name="Grigoriev I.V."/>
            <person name="Vagvolgyi C."/>
            <person name="Papp T."/>
            <person name="Martin F.M."/>
            <person name="Miettinen O."/>
            <person name="Hibbett D.S."/>
            <person name="Nagy L.G."/>
        </authorList>
    </citation>
    <scope>NUCLEOTIDE SEQUENCE [LARGE SCALE GENOMIC DNA]</scope>
    <source>
        <strain evidence="2 3">OMC1185</strain>
    </source>
</reference>
<feature type="compositionally biased region" description="Low complexity" evidence="1">
    <location>
        <begin position="305"/>
        <end position="325"/>
    </location>
</feature>
<feature type="region of interest" description="Disordered" evidence="1">
    <location>
        <begin position="177"/>
        <end position="358"/>
    </location>
</feature>
<feature type="region of interest" description="Disordered" evidence="1">
    <location>
        <begin position="22"/>
        <end position="51"/>
    </location>
</feature>
<dbReference type="AlphaFoldDB" id="A0A5C3N1P6"/>
<organism evidence="2 3">
    <name type="scientific">Heliocybe sulcata</name>
    <dbReference type="NCBI Taxonomy" id="5364"/>
    <lineage>
        <taxon>Eukaryota</taxon>
        <taxon>Fungi</taxon>
        <taxon>Dikarya</taxon>
        <taxon>Basidiomycota</taxon>
        <taxon>Agaricomycotina</taxon>
        <taxon>Agaricomycetes</taxon>
        <taxon>Gloeophyllales</taxon>
        <taxon>Gloeophyllaceae</taxon>
        <taxon>Heliocybe</taxon>
    </lineage>
</organism>
<dbReference type="OrthoDB" id="10495874at2759"/>
<evidence type="ECO:0000313" key="2">
    <source>
        <dbReference type="EMBL" id="TFK50336.1"/>
    </source>
</evidence>
<feature type="compositionally biased region" description="Basic and acidic residues" evidence="1">
    <location>
        <begin position="286"/>
        <end position="304"/>
    </location>
</feature>
<evidence type="ECO:0000256" key="1">
    <source>
        <dbReference type="SAM" id="MobiDB-lite"/>
    </source>
</evidence>
<feature type="compositionally biased region" description="Acidic residues" evidence="1">
    <location>
        <begin position="36"/>
        <end position="46"/>
    </location>
</feature>
<sequence>MTATMDKLSAAMTAQEDMFKLSPLPSTLHCPAELPPDSDDPSLDNDEPLKKASGLCEAYSRQSIPAISVKSFDPPSSGSLLSRRIREHDIMASSLPHDREYDGIFMGKRHASPPRASSSMLQHGPSDPFDVNGDVIMASASLPRQSLLRESRSSSSELFQEEHSNYDRWRRELRDLLQDDDAPSLSRRGSCARTSSPPRFAGESVGASFLSRARTNGGRERSNSDERAPPSTFQFTVSHPPSPPPYAMGATSPISPTSATVSPTSPPASHLIPRPSLISRASSAAREAETRARAAAGERHRRESGGSTTSLSSTASSSSNRPTSGLREQQQPSETLSRRGSLANNRSRSYAIGVQALS</sequence>